<dbReference type="SUPFAM" id="SSF53254">
    <property type="entry name" value="Phosphoglycerate mutase-like"/>
    <property type="match status" value="1"/>
</dbReference>
<organism evidence="5 6">
    <name type="scientific">Candidatus Nitrosocaldus cavascurensis</name>
    <dbReference type="NCBI Taxonomy" id="2058097"/>
    <lineage>
        <taxon>Archaea</taxon>
        <taxon>Nitrososphaerota</taxon>
        <taxon>Nitrososphaeria</taxon>
        <taxon>Candidatus Nitrosocaldales</taxon>
        <taxon>Candidatus Nitrosocaldaceae</taxon>
        <taxon>Candidatus Nitrosocaldus</taxon>
    </lineage>
</organism>
<proteinExistence type="predicted"/>
<evidence type="ECO:0000256" key="3">
    <source>
        <dbReference type="PIRSR" id="PIRSR613078-1"/>
    </source>
</evidence>
<evidence type="ECO:0000256" key="1">
    <source>
        <dbReference type="ARBA" id="ARBA00023152"/>
    </source>
</evidence>
<accession>A0A2K5ASX9</accession>
<dbReference type="InterPro" id="IPR050275">
    <property type="entry name" value="PGM_Phosphatase"/>
</dbReference>
<dbReference type="InterPro" id="IPR013078">
    <property type="entry name" value="His_Pase_superF_clade-1"/>
</dbReference>
<feature type="binding site" evidence="4">
    <location>
        <begin position="21"/>
        <end position="22"/>
    </location>
    <ligand>
        <name>substrate</name>
    </ligand>
</feature>
<evidence type="ECO:0000313" key="5">
    <source>
        <dbReference type="EMBL" id="SPC34753.1"/>
    </source>
</evidence>
<dbReference type="InterPro" id="IPR029033">
    <property type="entry name" value="His_PPase_superfam"/>
</dbReference>
<protein>
    <submittedName>
        <fullName evidence="5">2,3-bisphosphoglycerate-dependent phosphoglycerate mutase</fullName>
        <ecNumber evidence="5">5.4.2.-</ecNumber>
    </submittedName>
</protein>
<dbReference type="EC" id="5.4.2.-" evidence="5"/>
<evidence type="ECO:0000256" key="4">
    <source>
        <dbReference type="PIRSR" id="PIRSR613078-2"/>
    </source>
</evidence>
<dbReference type="RefSeq" id="WP_103286646.1">
    <property type="nucleotide sequence ID" value="NZ_LT981265.1"/>
</dbReference>
<reference evidence="6" key="1">
    <citation type="submission" date="2018-01" db="EMBL/GenBank/DDBJ databases">
        <authorList>
            <person name="Kerou L M."/>
        </authorList>
    </citation>
    <scope>NUCLEOTIDE SEQUENCE [LARGE SCALE GENOMIC DNA]</scope>
    <source>
        <strain evidence="6">SCU2</strain>
    </source>
</reference>
<keyword evidence="6" id="KW-1185">Reference proteome</keyword>
<name>A0A2K5ASX9_9ARCH</name>
<dbReference type="PROSITE" id="PS00175">
    <property type="entry name" value="PG_MUTASE"/>
    <property type="match status" value="1"/>
</dbReference>
<dbReference type="Proteomes" id="UP000236248">
    <property type="component" value="Chromosome NCAV"/>
</dbReference>
<dbReference type="GO" id="GO:0016791">
    <property type="term" value="F:phosphatase activity"/>
    <property type="evidence" value="ECO:0007669"/>
    <property type="project" value="TreeGrafter"/>
</dbReference>
<dbReference type="GeneID" id="41595579"/>
<sequence length="203" mass="22963">MSLIILMRHGEALNNVKHILTGRTLVYHLTERGKLHVQEMCEMLKPMRIEAIYTSPIARAVETASIVGENLGLPYTIDERLTETDMGRLTGMNYFDVVNKHRDLLLEFYSGKDVSSMYGLENFNSIKARVLSMMDDAASRHDGNVLLITHLDPIKAVIQNILKVSAEILLNMQIKTSSLTIVSHSSSNYELLAYNVTSMMRYL</sequence>
<keyword evidence="1" id="KW-0324">Glycolysis</keyword>
<evidence type="ECO:0000313" key="6">
    <source>
        <dbReference type="Proteomes" id="UP000236248"/>
    </source>
</evidence>
<dbReference type="GO" id="GO:0016853">
    <property type="term" value="F:isomerase activity"/>
    <property type="evidence" value="ECO:0007669"/>
    <property type="project" value="UniProtKB-KW"/>
</dbReference>
<dbReference type="EMBL" id="LT981265">
    <property type="protein sequence ID" value="SPC34753.1"/>
    <property type="molecule type" value="Genomic_DNA"/>
</dbReference>
<dbReference type="CDD" id="cd07067">
    <property type="entry name" value="HP_PGM_like"/>
    <property type="match status" value="1"/>
</dbReference>
<dbReference type="PANTHER" id="PTHR48100">
    <property type="entry name" value="BROAD-SPECIFICITY PHOSPHATASE YOR283W-RELATED"/>
    <property type="match status" value="1"/>
</dbReference>
<feature type="binding site" evidence="4">
    <location>
        <position position="59"/>
    </location>
    <ligand>
        <name>substrate</name>
    </ligand>
</feature>
<dbReference type="PANTHER" id="PTHR48100:SF1">
    <property type="entry name" value="HISTIDINE PHOSPHATASE FAMILY PROTEIN-RELATED"/>
    <property type="match status" value="1"/>
</dbReference>
<dbReference type="GO" id="GO:0005737">
    <property type="term" value="C:cytoplasm"/>
    <property type="evidence" value="ECO:0007669"/>
    <property type="project" value="TreeGrafter"/>
</dbReference>
<dbReference type="Gene3D" id="3.40.50.1240">
    <property type="entry name" value="Phosphoglycerate mutase-like"/>
    <property type="match status" value="1"/>
</dbReference>
<feature type="active site" description="Tele-phosphohistidine intermediate" evidence="3">
    <location>
        <position position="9"/>
    </location>
</feature>
<keyword evidence="2 5" id="KW-0413">Isomerase</keyword>
<dbReference type="KEGG" id="ncv:NCAV_1588"/>
<dbReference type="SMART" id="SM00855">
    <property type="entry name" value="PGAM"/>
    <property type="match status" value="1"/>
</dbReference>
<feature type="active site" description="Proton donor/acceptor" evidence="3">
    <location>
        <position position="83"/>
    </location>
</feature>
<dbReference type="Pfam" id="PF00300">
    <property type="entry name" value="His_Phos_1"/>
    <property type="match status" value="1"/>
</dbReference>
<gene>
    <name evidence="5" type="primary">gpmB</name>
    <name evidence="5" type="ORF">NCAV_1588</name>
</gene>
<evidence type="ECO:0000256" key="2">
    <source>
        <dbReference type="ARBA" id="ARBA00023235"/>
    </source>
</evidence>
<dbReference type="InterPro" id="IPR001345">
    <property type="entry name" value="PG/BPGM_mutase_AS"/>
</dbReference>
<dbReference type="AlphaFoldDB" id="A0A2K5ASX9"/>
<feature type="binding site" evidence="4">
    <location>
        <begin position="8"/>
        <end position="15"/>
    </location>
    <ligand>
        <name>substrate</name>
    </ligand>
</feature>